<evidence type="ECO:0000256" key="9">
    <source>
        <dbReference type="ARBA" id="ARBA00023157"/>
    </source>
</evidence>
<keyword evidence="5 14" id="KW-0479">Metal-binding</keyword>
<dbReference type="InterPro" id="IPR000743">
    <property type="entry name" value="Glyco_hydro_28"/>
</dbReference>
<evidence type="ECO:0000256" key="17">
    <source>
        <dbReference type="RuleBase" id="RU361193"/>
    </source>
</evidence>
<keyword evidence="6" id="KW-0732">Signal</keyword>
<comment type="cofactor">
    <cofactor evidence="1 14">
        <name>Ca(2+)</name>
        <dbReference type="ChEBI" id="CHEBI:29108"/>
    </cofactor>
</comment>
<evidence type="ECO:0000256" key="4">
    <source>
        <dbReference type="ARBA" id="ARBA00008834"/>
    </source>
</evidence>
<keyword evidence="19" id="KW-1185">Reference proteome</keyword>
<dbReference type="OrthoDB" id="8118055at2759"/>
<evidence type="ECO:0000256" key="14">
    <source>
        <dbReference type="PIRSR" id="PIRSR601382-2"/>
    </source>
</evidence>
<keyword evidence="10 16" id="KW-0326">Glycosidase</keyword>
<dbReference type="EC" id="3.2.1.-" evidence="16"/>
<evidence type="ECO:0000256" key="1">
    <source>
        <dbReference type="ARBA" id="ARBA00001913"/>
    </source>
</evidence>
<reference evidence="18 19" key="1">
    <citation type="journal article" date="2017" name="Mol. Ecol.">
        <title>Comparative and population genomic landscape of Phellinus noxius: A hypervariable fungus causing root rot in trees.</title>
        <authorList>
            <person name="Chung C.L."/>
            <person name="Lee T.J."/>
            <person name="Akiba M."/>
            <person name="Lee H.H."/>
            <person name="Kuo T.H."/>
            <person name="Liu D."/>
            <person name="Ke H.M."/>
            <person name="Yokoi T."/>
            <person name="Roa M.B."/>
            <person name="Lu M.J."/>
            <person name="Chang Y.Y."/>
            <person name="Ann P.J."/>
            <person name="Tsai J.N."/>
            <person name="Chen C.Y."/>
            <person name="Tzean S.S."/>
            <person name="Ota Y."/>
            <person name="Hattori T."/>
            <person name="Sahashi N."/>
            <person name="Liou R.F."/>
            <person name="Kikuchi T."/>
            <person name="Tsai I.J."/>
        </authorList>
    </citation>
    <scope>NUCLEOTIDE SEQUENCE [LARGE SCALE GENOMIC DNA]</scope>
    <source>
        <strain evidence="18 19">FFPRI411160</strain>
    </source>
</reference>
<comment type="similarity">
    <text evidence="3 17">Belongs to the glycosyl hydrolase 47 family.</text>
</comment>
<evidence type="ECO:0000256" key="6">
    <source>
        <dbReference type="ARBA" id="ARBA00022729"/>
    </source>
</evidence>
<evidence type="ECO:0000256" key="5">
    <source>
        <dbReference type="ARBA" id="ARBA00022723"/>
    </source>
</evidence>
<accession>A0A286U7M9</accession>
<dbReference type="InterPro" id="IPR036026">
    <property type="entry name" value="Seven-hairpin_glycosidases"/>
</dbReference>
<dbReference type="InterPro" id="IPR050749">
    <property type="entry name" value="Glycosyl_Hydrolase_47"/>
</dbReference>
<dbReference type="GO" id="GO:0036503">
    <property type="term" value="P:ERAD pathway"/>
    <property type="evidence" value="ECO:0007669"/>
    <property type="project" value="UniProtKB-ARBA"/>
</dbReference>
<dbReference type="PANTHER" id="PTHR11742:SF55">
    <property type="entry name" value="ENDOPLASMIC RETICULUM MANNOSYL-OLIGOSACCHARIDE 1,2-ALPHA-MANNOSIDASE"/>
    <property type="match status" value="1"/>
</dbReference>
<dbReference type="InParanoid" id="A0A286U7M9"/>
<dbReference type="PANTHER" id="PTHR11742">
    <property type="entry name" value="MANNOSYL-OLIGOSACCHARIDE ALPHA-1,2-MANNOSIDASE-RELATED"/>
    <property type="match status" value="1"/>
</dbReference>
<dbReference type="SUPFAM" id="SSF51126">
    <property type="entry name" value="Pectin lyase-like"/>
    <property type="match status" value="1"/>
</dbReference>
<evidence type="ECO:0000256" key="2">
    <source>
        <dbReference type="ARBA" id="ARBA00004922"/>
    </source>
</evidence>
<evidence type="ECO:0000256" key="12">
    <source>
        <dbReference type="ARBA" id="ARBA00047669"/>
    </source>
</evidence>
<dbReference type="GO" id="GO:0005783">
    <property type="term" value="C:endoplasmic reticulum"/>
    <property type="evidence" value="ECO:0007669"/>
    <property type="project" value="TreeGrafter"/>
</dbReference>
<dbReference type="InterPro" id="IPR012341">
    <property type="entry name" value="6hp_glycosidase-like_sf"/>
</dbReference>
<evidence type="ECO:0000256" key="10">
    <source>
        <dbReference type="ARBA" id="ARBA00023295"/>
    </source>
</evidence>
<dbReference type="Pfam" id="PF00295">
    <property type="entry name" value="Glyco_hydro_28"/>
    <property type="match status" value="1"/>
</dbReference>
<dbReference type="Gene3D" id="2.160.20.10">
    <property type="entry name" value="Single-stranded right-handed beta-helix, Pectin lyase-like"/>
    <property type="match status" value="1"/>
</dbReference>
<evidence type="ECO:0000313" key="18">
    <source>
        <dbReference type="EMBL" id="PAV15524.1"/>
    </source>
</evidence>
<evidence type="ECO:0000256" key="3">
    <source>
        <dbReference type="ARBA" id="ARBA00007658"/>
    </source>
</evidence>
<comment type="catalytic activity">
    <reaction evidence="12">
        <text>N(4)-(alpha-D-Man-(1-&gt;2)-alpha-D-Man-(1-&gt;2)-alpha-D-Man-(1-&gt;3)-[alpha-D-Man-(1-&gt;3)-[alpha-D-Man-(1-&gt;2)-alpha-D-Man-(1-&gt;6)]-alpha-D-Man-(1-&gt;6)]-beta-D-Man-(1-&gt;4)-beta-D-GlcNAc-(1-&gt;4)-beta-D-GlcNAc)-L-asparaginyl-[protein] (N-glucan mannose isomer 8A1,2,3B1,3) + 3 H2O = N(4)-(alpha-D-Man-(1-&gt;3)-[alpha-D-Man-(1-&gt;3)-[alpha-D-Man-(1-&gt;6)]-alpha-D-Man-(1-&gt;6)]-beta-D-Man-(1-&gt;4)-beta-D-GlcNAc-(1-&gt;4)-beta-D-GlcNAc)-L-asparaginyl-[protein] (N-glucan mannose isomer 5A1,2) + 3 beta-D-mannose</text>
        <dbReference type="Rhea" id="RHEA:56028"/>
        <dbReference type="Rhea" id="RHEA-COMP:14358"/>
        <dbReference type="Rhea" id="RHEA-COMP:14367"/>
        <dbReference type="ChEBI" id="CHEBI:15377"/>
        <dbReference type="ChEBI" id="CHEBI:28563"/>
        <dbReference type="ChEBI" id="CHEBI:59087"/>
        <dbReference type="ChEBI" id="CHEBI:60628"/>
        <dbReference type="EC" id="3.2.1.113"/>
    </reaction>
</comment>
<feature type="disulfide bond" evidence="15">
    <location>
        <begin position="268"/>
        <end position="304"/>
    </location>
</feature>
<evidence type="ECO:0000256" key="13">
    <source>
        <dbReference type="ARBA" id="ARBA00048605"/>
    </source>
</evidence>
<name>A0A286U7M9_9AGAM</name>
<dbReference type="InterPro" id="IPR001382">
    <property type="entry name" value="Glyco_hydro_47"/>
</dbReference>
<dbReference type="Gene3D" id="1.50.10.10">
    <property type="match status" value="1"/>
</dbReference>
<comment type="catalytic activity">
    <reaction evidence="13">
        <text>N(4)-(alpha-D-Man-(1-&gt;2)-alpha-D-Man-(1-&gt;2)-alpha-D-Man-(1-&gt;3)-[alpha-D-Man-(1-&gt;2)-alpha-D-Man-(1-&gt;3)-[alpha-D-Man-(1-&gt;2)-alpha-D-Man-(1-&gt;6)]-alpha-D-Man-(1-&gt;6)]-beta-D-Man-(1-&gt;4)-beta-D-GlcNAc-(1-&gt;4)-beta-D-GlcNAc)-L-asparaginyl-[protein] (N-glucan mannose isomer 9A1,2,3B1,2,3) + 4 H2O = N(4)-(alpha-D-Man-(1-&gt;3)-[alpha-D-Man-(1-&gt;3)-[alpha-D-Man-(1-&gt;6)]-alpha-D-Man-(1-&gt;6)]-beta-D-Man-(1-&gt;4)-beta-D-GlcNAc-(1-&gt;4)-beta-D-GlcNAc)-L-asparaginyl-[protein] (N-glucan mannose isomer 5A1,2) + 4 beta-D-mannose</text>
        <dbReference type="Rhea" id="RHEA:56008"/>
        <dbReference type="Rhea" id="RHEA-COMP:14356"/>
        <dbReference type="Rhea" id="RHEA-COMP:14367"/>
        <dbReference type="ChEBI" id="CHEBI:15377"/>
        <dbReference type="ChEBI" id="CHEBI:28563"/>
        <dbReference type="ChEBI" id="CHEBI:59087"/>
        <dbReference type="ChEBI" id="CHEBI:139493"/>
        <dbReference type="EC" id="3.2.1.113"/>
    </reaction>
</comment>
<dbReference type="Pfam" id="PF01532">
    <property type="entry name" value="Glyco_hydro_47"/>
    <property type="match status" value="1"/>
</dbReference>
<feature type="binding site" evidence="14">
    <location>
        <position position="507"/>
    </location>
    <ligand>
        <name>Ca(2+)</name>
        <dbReference type="ChEBI" id="CHEBI:29108"/>
    </ligand>
</feature>
<dbReference type="SUPFAM" id="SSF48225">
    <property type="entry name" value="Seven-hairpin glycosidases"/>
    <property type="match status" value="1"/>
</dbReference>
<protein>
    <recommendedName>
        <fullName evidence="17">alpha-1,2-Mannosidase</fullName>
        <ecNumber evidence="16">3.2.1.-</ecNumber>
    </recommendedName>
</protein>
<proteinExistence type="inferred from homology"/>
<dbReference type="GO" id="GO:0005975">
    <property type="term" value="P:carbohydrate metabolic process"/>
    <property type="evidence" value="ECO:0007669"/>
    <property type="project" value="InterPro"/>
</dbReference>
<organism evidence="18 19">
    <name type="scientific">Pyrrhoderma noxium</name>
    <dbReference type="NCBI Taxonomy" id="2282107"/>
    <lineage>
        <taxon>Eukaryota</taxon>
        <taxon>Fungi</taxon>
        <taxon>Dikarya</taxon>
        <taxon>Basidiomycota</taxon>
        <taxon>Agaricomycotina</taxon>
        <taxon>Agaricomycetes</taxon>
        <taxon>Hymenochaetales</taxon>
        <taxon>Hymenochaetaceae</taxon>
        <taxon>Pyrrhoderma</taxon>
    </lineage>
</organism>
<evidence type="ECO:0000256" key="7">
    <source>
        <dbReference type="ARBA" id="ARBA00022801"/>
    </source>
</evidence>
<gene>
    <name evidence="18" type="ORF">PNOK_0928800</name>
</gene>
<dbReference type="InterPro" id="IPR011050">
    <property type="entry name" value="Pectin_lyase_fold/virulence"/>
</dbReference>
<evidence type="ECO:0000256" key="11">
    <source>
        <dbReference type="ARBA" id="ARBA00023316"/>
    </source>
</evidence>
<keyword evidence="8 14" id="KW-0106">Calcium</keyword>
<dbReference type="GO" id="GO:0016020">
    <property type="term" value="C:membrane"/>
    <property type="evidence" value="ECO:0007669"/>
    <property type="project" value="InterPro"/>
</dbReference>
<dbReference type="Proteomes" id="UP000217199">
    <property type="component" value="Unassembled WGS sequence"/>
</dbReference>
<evidence type="ECO:0000256" key="16">
    <source>
        <dbReference type="RuleBase" id="RU361169"/>
    </source>
</evidence>
<sequence length="1062" mass="116936">MFPSQSRGNELLPLKNRSIQNFNGWGVSMFDALDTLWIMDLKPEFERALNHISKAEFHRHRKYDVMFFETVIRYLGGLLSAYALSGRQVLLDKADELGQKLLPVFNTPTGLAAFDIDPDTGKIGLGPRDQNVVLAEIASCQMEYKYLAHLTGNRNYFLASDKTMDWFERNQLSNGMWETTWNVSTGKMSDDHLTIGALADSAYEYLLKQYLLSGKKEKRLRDMYIYSMTGVIKDLLFISPKRKILYVTDVFSYSYSPTPTNKFEHLSCFLPGLLALGVHTLGDELPPGERTLHLAAAEGLAYSCWLMYAEGPRGLAPDEVMFERMERGRMRPGGEWIPVETGAEGGMGLRKDEKWFDAYDKWQMEGAKGSPPGVPVKGVKGMGWGGLAGVGVAQPMRSKSSEKKDYFSLKTKYLLRPETIESLYVMWRTTGDEIWRERAWQIFLAIEASCRMPIGYASVGGMDRRMPDVLVPLDEMPSYALAETWKYLYLMFLDYDPIPMDKFVLNTEAHPFPIFEWTAAEKEAYRIPRKKPTVFKFINQLLVYRRMFICWQSPSGFACNAPKPAVAAPHGLNSTTRNEADDHKFTTIIGSQHVVLRILLRSSALLLRLFVNFIGPLIKPGRGNSLDPLSVFGGQHALAQLSGSVGPTTSLSSKQGTICNVLNYGGTVGSSDIGPAIGKAFSSCVLTASGGATLYLPEGSYNMQTWQTLSGASKWAFRLDGVITRTGTSSGHMIIIENANDFEFYSSNSAGAIQGLGYEARNSGPRLIRMVTSTNWSLHDLILVDSPEFHLVIQEGSNGEVYNLAIRGGNLGGSDGIDVWGSNYWIHDIEVTNRDECVTVKSPASNILVERIWCNQSGGSAIGSLGTGTAIENILYRNVYTNGGNQIFMIKSNGGSGYVRNVLFQNFIARGTAYGLDIDQYWSSESTQSGSGVQLSNITFQNWDGEITTGSRRAMVQILCADGAPCSDITLENVNLWAEDNVGQLKCESAFGSGACLKSGSTSSYAAITSTLSSKPSGYTTPPSLSGDLSAGFATDSSIPIPTIPSTFYPGLPQISPLAKNL</sequence>
<comment type="pathway">
    <text evidence="2">Protein modification; protein glycosylation.</text>
</comment>
<dbReference type="PRINTS" id="PR00747">
    <property type="entry name" value="GLYHDRLASE47"/>
</dbReference>
<evidence type="ECO:0000313" key="19">
    <source>
        <dbReference type="Proteomes" id="UP000217199"/>
    </source>
</evidence>
<dbReference type="STRING" id="2282107.A0A286U7M9"/>
<evidence type="ECO:0000256" key="15">
    <source>
        <dbReference type="PIRSR" id="PIRSR601382-3"/>
    </source>
</evidence>
<comment type="similarity">
    <text evidence="4 16">Belongs to the glycosyl hydrolase 28 family.</text>
</comment>
<evidence type="ECO:0000256" key="8">
    <source>
        <dbReference type="ARBA" id="ARBA00022837"/>
    </source>
</evidence>
<keyword evidence="11" id="KW-0961">Cell wall biogenesis/degradation</keyword>
<dbReference type="GO" id="GO:0004571">
    <property type="term" value="F:mannosyl-oligosaccharide 1,2-alpha-mannosidase activity"/>
    <property type="evidence" value="ECO:0007669"/>
    <property type="project" value="UniProtKB-EC"/>
</dbReference>
<dbReference type="AlphaFoldDB" id="A0A286U7M9"/>
<dbReference type="EMBL" id="NBII01000010">
    <property type="protein sequence ID" value="PAV15524.1"/>
    <property type="molecule type" value="Genomic_DNA"/>
</dbReference>
<dbReference type="GO" id="GO:0071555">
    <property type="term" value="P:cell wall organization"/>
    <property type="evidence" value="ECO:0007669"/>
    <property type="project" value="UniProtKB-KW"/>
</dbReference>
<dbReference type="GO" id="GO:0004650">
    <property type="term" value="F:polygalacturonase activity"/>
    <property type="evidence" value="ECO:0007669"/>
    <property type="project" value="InterPro"/>
</dbReference>
<keyword evidence="7 16" id="KW-0378">Hydrolase</keyword>
<dbReference type="GO" id="GO:0005509">
    <property type="term" value="F:calcium ion binding"/>
    <property type="evidence" value="ECO:0007669"/>
    <property type="project" value="InterPro"/>
</dbReference>
<comment type="caution">
    <text evidence="18">The sequence shown here is derived from an EMBL/GenBank/DDBJ whole genome shotgun (WGS) entry which is preliminary data.</text>
</comment>
<dbReference type="InterPro" id="IPR012334">
    <property type="entry name" value="Pectin_lyas_fold"/>
</dbReference>
<keyword evidence="9 15" id="KW-1015">Disulfide bond</keyword>